<feature type="region of interest" description="Disordered" evidence="2">
    <location>
        <begin position="598"/>
        <end position="645"/>
    </location>
</feature>
<gene>
    <name evidence="3" type="ORF">V8G54_024658</name>
</gene>
<dbReference type="AlphaFoldDB" id="A0AAQ3N6P3"/>
<proteinExistence type="predicted"/>
<feature type="compositionally biased region" description="Basic and acidic residues" evidence="2">
    <location>
        <begin position="621"/>
        <end position="633"/>
    </location>
</feature>
<keyword evidence="1" id="KW-0175">Coiled coil</keyword>
<protein>
    <submittedName>
        <fullName evidence="3">Uncharacterized protein</fullName>
    </submittedName>
</protein>
<feature type="coiled-coil region" evidence="1">
    <location>
        <begin position="738"/>
        <end position="765"/>
    </location>
</feature>
<dbReference type="Proteomes" id="UP001374535">
    <property type="component" value="Chromosome 7"/>
</dbReference>
<evidence type="ECO:0000256" key="1">
    <source>
        <dbReference type="SAM" id="Coils"/>
    </source>
</evidence>
<evidence type="ECO:0000313" key="4">
    <source>
        <dbReference type="Proteomes" id="UP001374535"/>
    </source>
</evidence>
<sequence>MMLESDKRVRQKMIGLGEKGDGQRTGDDACLDLDPILIGIPKLGVGEENRNRVGGSNAGSNSSVFRVRMVVLIVTNTFIIYLYYRRSCVVEPHVLRPSGAVPTKGTPMPKSDERVLQASCSWYVKVILFVCHPSIPVSFVLLGHPVHRAPQALVTIGGVGLYWYELVEHVAEPKRRFSRSGTVTRSGSLVMLDLNGYRFVVILIMVVVSVYSSEESAGRSSGDTMGMVGVASAVGDTAQSSGSVSSSFLERSDLEEGSRPISPVYGGDRLVNGVVIFLLRGGIHIDREAKELASDWPRIRGYGWASNDVSLFTSVFGTREDLQWWTDRSYIARDMEYAQLFRLGVSHPNKRVFSLEGIQSGQLLLCIYLHVRPYTCPGAIYGLSSVHPSRAQHCSLSASSEWLGGRSGLCDNVFCYGDCPFYASLPPLLSVQHRTLFKLYTESFGNFKTRYFKVIIRESGRPEFHNEAGIPLFPLYWTRDPRKLCAYSIGRINPEDRESVRIMNSLPRLLSARGFVECLRYEDFNQIAFVIGYMSLPEPHKKSFASSQRRKGGSSSRGPDLLSASSNRAPIDGNQTSVPPVGQVKVVAAPDPTMVVNMEPSLETPADGVVVPSTEKKRKTKEGEKSSSKRSRWEGSMSQPISTGVFDPEFHVSSRANFHTRSFQRVAIEPMSKEDLLNAAVELTTRRAMLTWSLRKLAKRRDAHNIKSEIDEEKKISEGLRARLEALAVDHGGCAGRQMTLQDELDEARRQLARAIELLKIARAKGDELVEEVGKLKVEVRRLGRRGMSWPHEEGFNKAMRQATFLLNVDPLSAGFDITQDVFDGRMMPIDDDDNEGAVDNGKNMKWAKGALGSDLEEPRRVKDLESKKERNLRTLEASLE</sequence>
<organism evidence="3 4">
    <name type="scientific">Vigna mungo</name>
    <name type="common">Black gram</name>
    <name type="synonym">Phaseolus mungo</name>
    <dbReference type="NCBI Taxonomy" id="3915"/>
    <lineage>
        <taxon>Eukaryota</taxon>
        <taxon>Viridiplantae</taxon>
        <taxon>Streptophyta</taxon>
        <taxon>Embryophyta</taxon>
        <taxon>Tracheophyta</taxon>
        <taxon>Spermatophyta</taxon>
        <taxon>Magnoliopsida</taxon>
        <taxon>eudicotyledons</taxon>
        <taxon>Gunneridae</taxon>
        <taxon>Pentapetalae</taxon>
        <taxon>rosids</taxon>
        <taxon>fabids</taxon>
        <taxon>Fabales</taxon>
        <taxon>Fabaceae</taxon>
        <taxon>Papilionoideae</taxon>
        <taxon>50 kb inversion clade</taxon>
        <taxon>NPAAA clade</taxon>
        <taxon>indigoferoid/millettioid clade</taxon>
        <taxon>Phaseoleae</taxon>
        <taxon>Vigna</taxon>
    </lineage>
</organism>
<accession>A0AAQ3N6P3</accession>
<feature type="region of interest" description="Disordered" evidence="2">
    <location>
        <begin position="542"/>
        <end position="583"/>
    </location>
</feature>
<name>A0AAQ3N6P3_VIGMU</name>
<dbReference type="EMBL" id="CP144694">
    <property type="protein sequence ID" value="WVZ03852.1"/>
    <property type="molecule type" value="Genomic_DNA"/>
</dbReference>
<evidence type="ECO:0000313" key="3">
    <source>
        <dbReference type="EMBL" id="WVZ03852.1"/>
    </source>
</evidence>
<evidence type="ECO:0000256" key="2">
    <source>
        <dbReference type="SAM" id="MobiDB-lite"/>
    </source>
</evidence>
<reference evidence="3 4" key="1">
    <citation type="journal article" date="2023" name="Life. Sci Alliance">
        <title>Evolutionary insights into 3D genome organization and epigenetic landscape of Vigna mungo.</title>
        <authorList>
            <person name="Junaid A."/>
            <person name="Singh B."/>
            <person name="Bhatia S."/>
        </authorList>
    </citation>
    <scope>NUCLEOTIDE SEQUENCE [LARGE SCALE GENOMIC DNA]</scope>
    <source>
        <strain evidence="3">Urdbean</strain>
    </source>
</reference>
<feature type="compositionally biased region" description="Polar residues" evidence="2">
    <location>
        <begin position="563"/>
        <end position="578"/>
    </location>
</feature>
<keyword evidence="4" id="KW-1185">Reference proteome</keyword>